<proteinExistence type="predicted"/>
<evidence type="ECO:0000313" key="2">
    <source>
        <dbReference type="EMBL" id="CEK50421.1"/>
    </source>
</evidence>
<accession>A0A0B6Y3L3</accession>
<feature type="non-terminal residue" evidence="2">
    <location>
        <position position="106"/>
    </location>
</feature>
<gene>
    <name evidence="2" type="primary">ORF10724</name>
</gene>
<dbReference type="EMBL" id="HACG01003556">
    <property type="protein sequence ID" value="CEK50421.1"/>
    <property type="molecule type" value="Transcribed_RNA"/>
</dbReference>
<reference evidence="2" key="1">
    <citation type="submission" date="2014-12" db="EMBL/GenBank/DDBJ databases">
        <title>Insight into the proteome of Arion vulgaris.</title>
        <authorList>
            <person name="Aradska J."/>
            <person name="Bulat T."/>
            <person name="Smidak R."/>
            <person name="Sarate P."/>
            <person name="Gangsoo J."/>
            <person name="Sialana F."/>
            <person name="Bilban M."/>
            <person name="Lubec G."/>
        </authorList>
    </citation>
    <scope>NUCLEOTIDE SEQUENCE</scope>
    <source>
        <tissue evidence="2">Skin</tissue>
    </source>
</reference>
<feature type="region of interest" description="Disordered" evidence="1">
    <location>
        <begin position="22"/>
        <end position="106"/>
    </location>
</feature>
<evidence type="ECO:0000256" key="1">
    <source>
        <dbReference type="SAM" id="MobiDB-lite"/>
    </source>
</evidence>
<feature type="compositionally biased region" description="Low complexity" evidence="1">
    <location>
        <begin position="85"/>
        <end position="96"/>
    </location>
</feature>
<organism evidence="2">
    <name type="scientific">Arion vulgaris</name>
    <dbReference type="NCBI Taxonomy" id="1028688"/>
    <lineage>
        <taxon>Eukaryota</taxon>
        <taxon>Metazoa</taxon>
        <taxon>Spiralia</taxon>
        <taxon>Lophotrochozoa</taxon>
        <taxon>Mollusca</taxon>
        <taxon>Gastropoda</taxon>
        <taxon>Heterobranchia</taxon>
        <taxon>Euthyneura</taxon>
        <taxon>Panpulmonata</taxon>
        <taxon>Eupulmonata</taxon>
        <taxon>Stylommatophora</taxon>
        <taxon>Helicina</taxon>
        <taxon>Arionoidea</taxon>
        <taxon>Arionidae</taxon>
        <taxon>Arion</taxon>
    </lineage>
</organism>
<dbReference type="AlphaFoldDB" id="A0A0B6Y3L3"/>
<name>A0A0B6Y3L3_9EUPU</name>
<protein>
    <submittedName>
        <fullName evidence="2">Uncharacterized protein</fullName>
    </submittedName>
</protein>
<feature type="non-terminal residue" evidence="2">
    <location>
        <position position="1"/>
    </location>
</feature>
<sequence length="106" mass="11788">CNGEEKGLTSLSISSGSNYRLTMNKNRAPASPGSLQGDVSFIRATSTSSHGVDKLSSVHSNQNPRMPQDMPLQPHLYHPHHNLRPQSQHQHSQPQQYAPEHLETQQ</sequence>